<reference evidence="1" key="1">
    <citation type="submission" date="2020-02" db="EMBL/GenBank/DDBJ databases">
        <authorList>
            <person name="Meier V. D."/>
        </authorList>
    </citation>
    <scope>NUCLEOTIDE SEQUENCE</scope>
    <source>
        <strain evidence="1">AVDCRST_MAG02</strain>
    </source>
</reference>
<feature type="non-terminal residue" evidence="1">
    <location>
        <position position="271"/>
    </location>
</feature>
<proteinExistence type="predicted"/>
<dbReference type="AlphaFoldDB" id="A0A6J4QJ15"/>
<feature type="non-terminal residue" evidence="1">
    <location>
        <position position="1"/>
    </location>
</feature>
<evidence type="ECO:0000313" key="1">
    <source>
        <dbReference type="EMBL" id="CAA9442043.1"/>
    </source>
</evidence>
<gene>
    <name evidence="1" type="ORF">AVDCRST_MAG02-158</name>
</gene>
<dbReference type="EMBL" id="CADCVH010000001">
    <property type="protein sequence ID" value="CAA9442043.1"/>
    <property type="molecule type" value="Genomic_DNA"/>
</dbReference>
<accession>A0A6J4QJ15</accession>
<protein>
    <submittedName>
        <fullName evidence="1">Uncharacterized protein</fullName>
    </submittedName>
</protein>
<organism evidence="1">
    <name type="scientific">uncultured Rubrobacteraceae bacterium</name>
    <dbReference type="NCBI Taxonomy" id="349277"/>
    <lineage>
        <taxon>Bacteria</taxon>
        <taxon>Bacillati</taxon>
        <taxon>Actinomycetota</taxon>
        <taxon>Rubrobacteria</taxon>
        <taxon>Rubrobacterales</taxon>
        <taxon>Rubrobacteraceae</taxon>
        <taxon>environmental samples</taxon>
    </lineage>
</organism>
<sequence>GPARLVRCAPHRPGLALELGVAGPAHPPAVLPAVARLRAPGGRPRAAPQRHLDPHALAAGLRAPVRVLGAGVVAVRGVQRAHPQLGVPRRRPVRRAHVLPADYPLVLHGDAGRLRDGRVRALRGLDAPPLRWAAPGAHAGPLARDARHRGRHGRALDGAARVLLSAPVGLGLLPRGADQRVARAAIVAVVPRTRGLAAGRCAGPRRLGVRLFLGDVELLVLPEVDLQHPWCRVPARLRDAAPGFPRLPALRPRTVRARAPHRAPAAASAPV</sequence>
<name>A0A6J4QJ15_9ACTN</name>